<dbReference type="PANTHER" id="PTHR10146">
    <property type="entry name" value="PROLINE SYNTHETASE CO-TRANSCRIBED BACTERIAL HOMOLOG PROTEIN"/>
    <property type="match status" value="1"/>
</dbReference>
<accession>A0AAD0E6X3</accession>
<proteinExistence type="inferred from homology"/>
<comment type="cofactor">
    <cofactor evidence="3">
        <name>pyridoxal 5'-phosphate</name>
        <dbReference type="ChEBI" id="CHEBI:597326"/>
    </cofactor>
</comment>
<comment type="similarity">
    <text evidence="2 4">Belongs to the pyridoxal phosphate-binding protein YggS/PROSC family.</text>
</comment>
<dbReference type="SUPFAM" id="SSF51419">
    <property type="entry name" value="PLP-binding barrel"/>
    <property type="match status" value="1"/>
</dbReference>
<keyword evidence="1 2" id="KW-0663">Pyridoxal phosphate</keyword>
<dbReference type="InterPro" id="IPR029066">
    <property type="entry name" value="PLP-binding_barrel"/>
</dbReference>
<feature type="modified residue" description="N6-(pyridoxal phosphate)lysine" evidence="2 3">
    <location>
        <position position="30"/>
    </location>
</feature>
<protein>
    <recommendedName>
        <fullName evidence="2">Pyridoxal phosphate homeostasis protein</fullName>
        <shortName evidence="2">PLP homeostasis protein</shortName>
    </recommendedName>
</protein>
<evidence type="ECO:0000259" key="5">
    <source>
        <dbReference type="Pfam" id="PF01168"/>
    </source>
</evidence>
<dbReference type="EMBL" id="CP016778">
    <property type="protein sequence ID" value="ASY22481.1"/>
    <property type="molecule type" value="Genomic_DNA"/>
</dbReference>
<evidence type="ECO:0000256" key="4">
    <source>
        <dbReference type="RuleBase" id="RU004514"/>
    </source>
</evidence>
<dbReference type="Gene3D" id="3.20.20.10">
    <property type="entry name" value="Alanine racemase"/>
    <property type="match status" value="1"/>
</dbReference>
<name>A0AAD0E6X3_9ACTN</name>
<dbReference type="AlphaFoldDB" id="A0AAD0E6X3"/>
<dbReference type="RefSeq" id="WP_095684614.1">
    <property type="nucleotide sequence ID" value="NZ_CP016775.1"/>
</dbReference>
<feature type="domain" description="Alanine racemase N-terminal" evidence="5">
    <location>
        <begin position="5"/>
        <end position="212"/>
    </location>
</feature>
<dbReference type="Proteomes" id="UP000217194">
    <property type="component" value="Chromosome"/>
</dbReference>
<evidence type="ECO:0000256" key="1">
    <source>
        <dbReference type="ARBA" id="ARBA00022898"/>
    </source>
</evidence>
<organism evidence="6 7">
    <name type="scientific">Candidatus Planktophila versatilis</name>
    <dbReference type="NCBI Taxonomy" id="1884905"/>
    <lineage>
        <taxon>Bacteria</taxon>
        <taxon>Bacillati</taxon>
        <taxon>Actinomycetota</taxon>
        <taxon>Actinomycetes</taxon>
        <taxon>Candidatus Nanopelagicales</taxon>
        <taxon>Candidatus Nanopelagicaceae</taxon>
        <taxon>Candidatus Planktophila</taxon>
    </lineage>
</organism>
<evidence type="ECO:0000313" key="7">
    <source>
        <dbReference type="Proteomes" id="UP000217194"/>
    </source>
</evidence>
<evidence type="ECO:0000313" key="6">
    <source>
        <dbReference type="EMBL" id="ASY22481.1"/>
    </source>
</evidence>
<gene>
    <name evidence="6" type="ORF">A1sIIB76_02645</name>
</gene>
<sequence>MNRRDEIAANLAELQGKITRPDITLIAVTKTYPVSDVQILHELGVRNFGENRNEEGLEKAAQVEGRWHFQGEIQSRKLRDIARWADVIHSLDDASHATKLNSVTEKEIDVFLQLSLDGDPARGGVRASELAALGAHLHTLPNVNLVGLMCVLPLGVEARIGFTEVAKIHRDFQGEFPGAQSLSAGMSGDFEIAIDCGATHIRVGSQILGMRPPHG</sequence>
<dbReference type="PIRSF" id="PIRSF004848">
    <property type="entry name" value="YBL036c_PLPDEIII"/>
    <property type="match status" value="1"/>
</dbReference>
<dbReference type="InterPro" id="IPR011078">
    <property type="entry name" value="PyrdxlP_homeostasis"/>
</dbReference>
<comment type="function">
    <text evidence="2">Pyridoxal 5'-phosphate (PLP)-binding protein, which is involved in PLP homeostasis.</text>
</comment>
<evidence type="ECO:0000256" key="2">
    <source>
        <dbReference type="HAMAP-Rule" id="MF_02087"/>
    </source>
</evidence>
<dbReference type="NCBIfam" id="TIGR00044">
    <property type="entry name" value="YggS family pyridoxal phosphate-dependent enzyme"/>
    <property type="match status" value="1"/>
</dbReference>
<reference evidence="6 7" key="1">
    <citation type="submission" date="2016-07" db="EMBL/GenBank/DDBJ databases">
        <title>High microdiversification within the ubiquitous acI lineage of Actinobacteria.</title>
        <authorList>
            <person name="Neuenschwander S.M."/>
            <person name="Salcher M."/>
            <person name="Ghai R."/>
            <person name="Pernthaler J."/>
        </authorList>
    </citation>
    <scope>NUCLEOTIDE SEQUENCE [LARGE SCALE GENOMIC DNA]</scope>
    <source>
        <strain evidence="6">MMS-IIB-76</strain>
    </source>
</reference>
<dbReference type="CDD" id="cd00635">
    <property type="entry name" value="PLPDE_III_YBL036c_like"/>
    <property type="match status" value="1"/>
</dbReference>
<evidence type="ECO:0000256" key="3">
    <source>
        <dbReference type="PIRSR" id="PIRSR004848-1"/>
    </source>
</evidence>
<dbReference type="HAMAP" id="MF_02087">
    <property type="entry name" value="PLP_homeostasis"/>
    <property type="match status" value="1"/>
</dbReference>
<dbReference type="Pfam" id="PF01168">
    <property type="entry name" value="Ala_racemase_N"/>
    <property type="match status" value="1"/>
</dbReference>
<dbReference type="PANTHER" id="PTHR10146:SF14">
    <property type="entry name" value="PYRIDOXAL PHOSPHATE HOMEOSTASIS PROTEIN"/>
    <property type="match status" value="1"/>
</dbReference>
<dbReference type="GO" id="GO:0030170">
    <property type="term" value="F:pyridoxal phosphate binding"/>
    <property type="evidence" value="ECO:0007669"/>
    <property type="project" value="UniProtKB-UniRule"/>
</dbReference>
<dbReference type="InterPro" id="IPR001608">
    <property type="entry name" value="Ala_racemase_N"/>
</dbReference>